<reference evidence="1 2" key="1">
    <citation type="submission" date="2011-11" db="EMBL/GenBank/DDBJ databases">
        <title>The Noncontiguous Finished genome of Desulfosporosinus youngiae DSM 17734.</title>
        <authorList>
            <consortium name="US DOE Joint Genome Institute (JGI-PGF)"/>
            <person name="Lucas S."/>
            <person name="Han J."/>
            <person name="Lapidus A."/>
            <person name="Cheng J.-F."/>
            <person name="Goodwin L."/>
            <person name="Pitluck S."/>
            <person name="Peters L."/>
            <person name="Ovchinnikova G."/>
            <person name="Lu M."/>
            <person name="Land M.L."/>
            <person name="Hauser L."/>
            <person name="Pester M."/>
            <person name="Spring S."/>
            <person name="Ollivier B."/>
            <person name="Rattei T."/>
            <person name="Klenk H.-P."/>
            <person name="Wagner M."/>
            <person name="Loy A."/>
            <person name="Woyke T.J."/>
        </authorList>
    </citation>
    <scope>NUCLEOTIDE SEQUENCE [LARGE SCALE GENOMIC DNA]</scope>
    <source>
        <strain evidence="1 2">DSM 17734</strain>
    </source>
</reference>
<dbReference type="NCBIfam" id="TIGR01319">
    <property type="entry name" value="glmL_fam"/>
    <property type="match status" value="1"/>
</dbReference>
<gene>
    <name evidence="1" type="ORF">DesyoDRAFT_0404</name>
</gene>
<name>H5Y1I4_9FIRM</name>
<dbReference type="Proteomes" id="UP000005104">
    <property type="component" value="Chromosome"/>
</dbReference>
<dbReference type="AlphaFoldDB" id="H5Y1I4"/>
<dbReference type="RefSeq" id="WP_007778750.1">
    <property type="nucleotide sequence ID" value="NZ_CM001441.1"/>
</dbReference>
<dbReference type="HOGENOM" id="CLU_046680_0_0_9"/>
<evidence type="ECO:0000313" key="1">
    <source>
        <dbReference type="EMBL" id="EHQ87597.1"/>
    </source>
</evidence>
<sequence length="474" mass="50570">MIEVSFLVYDVGSTYTKLSAFNRNGNLLEFVGRSQAPTTVQNIEIGLNNARSNLEKVLGSGPISARFTLATSSAAGGLRMVAMGYMPRVTAKAAKEVAMSAGARVLEIISFETPVDFRLQILKEIKPDIILLAGGTDGGDQESLFENAKVIVQAESSGVVIIAGNNEAQAKVEEILESGGIRTQRVPNVMPTIHELKVKPAREAIHQEFIRQITRAKGLGALLEKVSNRKVIPTPGAVLMAAELLAMGTPEQDGLDGLLVIDLGGATTDVHSVLPSLAKLSNEEKGLVISNEKQVSYRTVEGNLGLRVSATGIVETAGASGVLAKVGLEGEELSKELINYVHFLESEPEHLSSGDQEHIFDKALAITAIELALKRHAGYLAQGFDPVMGIIPGSPVGRDLRRVERVIIVGGIFAHASEEQSREIVKKALANPGISLLPHDPAIIVDKNYLLYTVGAIAQDHANDALALALDFFN</sequence>
<dbReference type="Pfam" id="PF13941">
    <property type="entry name" value="MutL"/>
    <property type="match status" value="1"/>
</dbReference>
<dbReference type="OrthoDB" id="9769453at2"/>
<keyword evidence="2" id="KW-1185">Reference proteome</keyword>
<dbReference type="PIRSF" id="PIRSF004729">
    <property type="entry name" value="MutL"/>
    <property type="match status" value="1"/>
</dbReference>
<proteinExistence type="predicted"/>
<organism evidence="1 2">
    <name type="scientific">Desulfosporosinus youngiae DSM 17734</name>
    <dbReference type="NCBI Taxonomy" id="768710"/>
    <lineage>
        <taxon>Bacteria</taxon>
        <taxon>Bacillati</taxon>
        <taxon>Bacillota</taxon>
        <taxon>Clostridia</taxon>
        <taxon>Eubacteriales</taxon>
        <taxon>Desulfitobacteriaceae</taxon>
        <taxon>Desulfosporosinus</taxon>
    </lineage>
</organism>
<dbReference type="STRING" id="768710.DesyoDRAFT_0404"/>
<evidence type="ECO:0000313" key="2">
    <source>
        <dbReference type="Proteomes" id="UP000005104"/>
    </source>
</evidence>
<protein>
    <recommendedName>
        <fullName evidence="3">MutL protein</fullName>
    </recommendedName>
</protein>
<accession>H5Y1I4</accession>
<dbReference type="eggNOG" id="COG0145">
    <property type="taxonomic scope" value="Bacteria"/>
</dbReference>
<dbReference type="EMBL" id="CM001441">
    <property type="protein sequence ID" value="EHQ87597.1"/>
    <property type="molecule type" value="Genomic_DNA"/>
</dbReference>
<dbReference type="InterPro" id="IPR006230">
    <property type="entry name" value="MutL"/>
</dbReference>
<evidence type="ECO:0008006" key="3">
    <source>
        <dbReference type="Google" id="ProtNLM"/>
    </source>
</evidence>